<dbReference type="Pfam" id="PF25170">
    <property type="entry name" value="TPR_WDR35"/>
    <property type="match status" value="1"/>
</dbReference>
<keyword evidence="16" id="KW-1185">Reference proteome</keyword>
<dbReference type="InterPro" id="IPR015943">
    <property type="entry name" value="WD40/YVTN_repeat-like_dom_sf"/>
</dbReference>
<feature type="domain" description="IFT80/172/WDR35 TPR" evidence="11">
    <location>
        <begin position="713"/>
        <end position="801"/>
    </location>
</feature>
<dbReference type="GO" id="GO:0030991">
    <property type="term" value="C:intraciliary transport particle A"/>
    <property type="evidence" value="ECO:0007669"/>
    <property type="project" value="TreeGrafter"/>
</dbReference>
<dbReference type="InterPro" id="IPR056158">
    <property type="entry name" value="Beta-prop_IFT121_2nd"/>
</dbReference>
<dbReference type="EMBL" id="JAQMWT010000093">
    <property type="protein sequence ID" value="KAJ8610815.1"/>
    <property type="molecule type" value="Genomic_DNA"/>
</dbReference>
<evidence type="ECO:0000313" key="16">
    <source>
        <dbReference type="Proteomes" id="UP001230188"/>
    </source>
</evidence>
<evidence type="ECO:0000259" key="11">
    <source>
        <dbReference type="Pfam" id="PF23387"/>
    </source>
</evidence>
<dbReference type="InterPro" id="IPR036322">
    <property type="entry name" value="WD40_repeat_dom_sf"/>
</dbReference>
<evidence type="ECO:0000313" key="15">
    <source>
        <dbReference type="EMBL" id="KAJ8610815.1"/>
    </source>
</evidence>
<evidence type="ECO:0000256" key="6">
    <source>
        <dbReference type="ARBA" id="ARBA00023069"/>
    </source>
</evidence>
<sequence length="1206" mass="134991">MFIYLSKKIAIPNGIHLRSLAWNHDHGWIASGGEDGLLKVLKLDSPRDKTPGGGATSNLSMNQTLEGHNGAVVCVTWNANYRKLTTSDQNGLIIVWMLHKGVWFEEMINNRNKSVVRAMKWTADGQKICIVYEDGAVIVGSVDGNRLWGKDLTSGLTNVEWSPDANYILFVTSDDEVQMYDRDGTHVKALGLKGREGNKEEKQGLDDWIVVGVHWYDGMEGYADPAAPTLAIAFRGGAVQLMRNADDVDPLMLSTDLLRLRQCKWNTKGTVLVVGGSLQGQQDREVSMVHFYSPYGTKLRSMRVPGGAINGLSWEGGGLRIALAVDSYIYFANIRPDFKWGYFANTLVVAYALPERSGTAVVFWNFKSNEKIKKRANGLRGIQAAGDYCILVCSETLPTGETTYRISLRNAIGATVESRAVEIEPLFVAMTPSFAIVANDRFLYVWQFARNNIKKFSSKLESDESVSDLISLRQSTGRERVLDVETDNTVQVDVFKMPEAVLDFADKIMGVCASERMVLVARASGLICQYTLPHLVPECRHQSSFIPWKMAINCDNTKLALVDTNGGLGIMDFSDSATATNDRPFLTTRGDSSSMMTAKPGKMLEFERKDTWDVAWAADDPNMFAAMEKTRLYIYSNLDPEEPVVCPGYLASFANLKVTSLVVEDVVDNPEKATPAVVIVNEARVLRTLREHLQSAGCAEAYAWVEERPHPHLWRCLAEAALEALDLAFADKAFVRCNDYQGIQFVKRLRGLSDRMKQRAEVASYFGRFDEADQLYQDIDREDLAVQLRSRLGDWGRVAQLIKSGAGDDQQLNNAWCRLGDQHALMSRWDKAREFYELSKDSDKMAECYYRLGDFQALVELLSTIPEGHRSLAEIGRKFESVGLHAPAVDAYLKCGKSKMAVDCCIRLNQWERAMEIAEQYGFQQIEGLLLKTSTQLLQAKKQFLAIELYRRANRPTEAAKLLAKIAEDVGIKGCNPVRAKKLHVLAALEVERYRKKTLDLTMTRAPGTDIAHTTAATLETLMTHDQESGMSGAKVLDNAWRGAAAYHYYLLSHRQLYAGDYHAAKLSGIRLAEYEDIIPKRDIYSLVAIAALHAQDWNVCSRAFMKLETLDGISKEDQEKYEDLAIKIFTEHPPNRKKKNLPECYSECFEMGTPYAACTMTGQAVMDSRTLMCRTCRHHAIEVELRGATFCPLCHSPYPPHVLSL</sequence>
<dbReference type="PIRSF" id="PIRSF037536">
    <property type="entry name" value="WD_repeat_p35"/>
    <property type="match status" value="1"/>
</dbReference>
<dbReference type="PROSITE" id="PS50294">
    <property type="entry name" value="WD_REPEATS_REGION"/>
    <property type="match status" value="1"/>
</dbReference>
<dbReference type="GO" id="GO:0061512">
    <property type="term" value="P:protein localization to cilium"/>
    <property type="evidence" value="ECO:0007669"/>
    <property type="project" value="TreeGrafter"/>
</dbReference>
<reference evidence="15" key="1">
    <citation type="submission" date="2023-01" db="EMBL/GenBank/DDBJ databases">
        <title>Metagenome sequencing of chrysophaentin producing Chrysophaeum taylorii.</title>
        <authorList>
            <person name="Davison J."/>
            <person name="Bewley C."/>
        </authorList>
    </citation>
    <scope>NUCLEOTIDE SEQUENCE</scope>
    <source>
        <strain evidence="15">NIES-1699</strain>
    </source>
</reference>
<gene>
    <name evidence="15" type="ORF">CTAYLR_006449</name>
</gene>
<dbReference type="InterPro" id="IPR011990">
    <property type="entry name" value="TPR-like_helical_dom_sf"/>
</dbReference>
<keyword evidence="7" id="KW-0206">Cytoskeleton</keyword>
<dbReference type="InterPro" id="IPR017233">
    <property type="entry name" value="WDR35"/>
</dbReference>
<feature type="domain" description="IFT121/TULP4 N-terminal" evidence="13">
    <location>
        <begin position="1"/>
        <end position="335"/>
    </location>
</feature>
<feature type="repeat" description="WD" evidence="9">
    <location>
        <begin position="65"/>
        <end position="96"/>
    </location>
</feature>
<protein>
    <submittedName>
        <fullName evidence="15">Uncharacterized protein</fullName>
    </submittedName>
</protein>
<dbReference type="PROSITE" id="PS50082">
    <property type="entry name" value="WD_REPEATS_2"/>
    <property type="match status" value="1"/>
</dbReference>
<keyword evidence="2" id="KW-0963">Cytoplasm</keyword>
<dbReference type="SUPFAM" id="SSF50978">
    <property type="entry name" value="WD40 repeat-like"/>
    <property type="match status" value="1"/>
</dbReference>
<comment type="caution">
    <text evidence="15">The sequence shown here is derived from an EMBL/GenBank/DDBJ whole genome shotgun (WGS) entry which is preliminary data.</text>
</comment>
<keyword evidence="4" id="KW-0677">Repeat</keyword>
<dbReference type="Gene3D" id="2.130.10.10">
    <property type="entry name" value="YVTN repeat-like/Quinoprotein amine dehydrogenase"/>
    <property type="match status" value="1"/>
</dbReference>
<accession>A0AAD7UKR2</accession>
<evidence type="ECO:0000259" key="10">
    <source>
        <dbReference type="Pfam" id="PF23145"/>
    </source>
</evidence>
<evidence type="ECO:0000256" key="9">
    <source>
        <dbReference type="PROSITE-ProRule" id="PRU00221"/>
    </source>
</evidence>
<evidence type="ECO:0000256" key="5">
    <source>
        <dbReference type="ARBA" id="ARBA00022794"/>
    </source>
</evidence>
<dbReference type="SUPFAM" id="SSF82171">
    <property type="entry name" value="DPP6 N-terminal domain-like"/>
    <property type="match status" value="1"/>
</dbReference>
<dbReference type="InterPro" id="IPR001680">
    <property type="entry name" value="WD40_rpt"/>
</dbReference>
<dbReference type="Pfam" id="PF24797">
    <property type="entry name" value="Beta-prop_WDR35_TULP_N"/>
    <property type="match status" value="1"/>
</dbReference>
<proteinExistence type="predicted"/>
<keyword evidence="5" id="KW-0970">Cilium biogenesis/degradation</keyword>
<dbReference type="Pfam" id="PF23145">
    <property type="entry name" value="Zf_2nd_IFT121"/>
    <property type="match status" value="1"/>
</dbReference>
<dbReference type="Pfam" id="PF25768">
    <property type="entry name" value="TPR_IFT121"/>
    <property type="match status" value="1"/>
</dbReference>
<dbReference type="PANTHER" id="PTHR12764:SF5">
    <property type="entry name" value="LD29485P"/>
    <property type="match status" value="1"/>
</dbReference>
<evidence type="ECO:0000256" key="4">
    <source>
        <dbReference type="ARBA" id="ARBA00022737"/>
    </source>
</evidence>
<evidence type="ECO:0000259" key="14">
    <source>
        <dbReference type="Pfam" id="PF25768"/>
    </source>
</evidence>
<dbReference type="InterPro" id="IPR056159">
    <property type="entry name" value="Beta-prop_IFT121_TULP_N"/>
</dbReference>
<dbReference type="Pfam" id="PF23390">
    <property type="entry name" value="Beta-prop_WDR35_2nd"/>
    <property type="match status" value="1"/>
</dbReference>
<evidence type="ECO:0000259" key="13">
    <source>
        <dbReference type="Pfam" id="PF24797"/>
    </source>
</evidence>
<feature type="domain" description="IFT121-like TPR repeats" evidence="14">
    <location>
        <begin position="1038"/>
        <end position="1136"/>
    </location>
</feature>
<dbReference type="GO" id="GO:0035721">
    <property type="term" value="P:intraciliary retrograde transport"/>
    <property type="evidence" value="ECO:0007669"/>
    <property type="project" value="TreeGrafter"/>
</dbReference>
<keyword evidence="8" id="KW-0966">Cell projection</keyword>
<evidence type="ECO:0000256" key="3">
    <source>
        <dbReference type="ARBA" id="ARBA00022574"/>
    </source>
</evidence>
<dbReference type="SUPFAM" id="SSF48452">
    <property type="entry name" value="TPR-like"/>
    <property type="match status" value="1"/>
</dbReference>
<dbReference type="PANTHER" id="PTHR12764">
    <property type="entry name" value="WD REPEAT DOMAIN-RELATED"/>
    <property type="match status" value="1"/>
</dbReference>
<dbReference type="InterPro" id="IPR057361">
    <property type="entry name" value="TPR_WDR35"/>
</dbReference>
<dbReference type="Pfam" id="PF23387">
    <property type="entry name" value="TPR_IFT80_172"/>
    <property type="match status" value="1"/>
</dbReference>
<evidence type="ECO:0000259" key="12">
    <source>
        <dbReference type="Pfam" id="PF23390"/>
    </source>
</evidence>
<comment type="subcellular location">
    <subcellularLocation>
        <location evidence="1">Cytoplasm</location>
        <location evidence="1">Cytoskeleton</location>
        <location evidence="1">Cilium basal body</location>
    </subcellularLocation>
</comment>
<dbReference type="SMART" id="SM00320">
    <property type="entry name" value="WD40"/>
    <property type="match status" value="4"/>
</dbReference>
<dbReference type="GO" id="GO:0097730">
    <property type="term" value="C:non-motile cilium"/>
    <property type="evidence" value="ECO:0007669"/>
    <property type="project" value="TreeGrafter"/>
</dbReference>
<keyword evidence="6" id="KW-0969">Cilium</keyword>
<dbReference type="InterPro" id="IPR056157">
    <property type="entry name" value="TPR_IFT80_172_dom"/>
</dbReference>
<dbReference type="InterPro" id="IPR039857">
    <property type="entry name" value="Ift122/121"/>
</dbReference>
<dbReference type="Gene3D" id="1.25.40.470">
    <property type="match status" value="1"/>
</dbReference>
<dbReference type="InterPro" id="IPR057979">
    <property type="entry name" value="TPR_IFT121"/>
</dbReference>
<keyword evidence="3 9" id="KW-0853">WD repeat</keyword>
<name>A0AAD7UKR2_9STRA</name>
<dbReference type="AlphaFoldDB" id="A0AAD7UKR2"/>
<feature type="domain" description="IFT121 second beta-propeller" evidence="12">
    <location>
        <begin position="340"/>
        <end position="679"/>
    </location>
</feature>
<evidence type="ECO:0000256" key="7">
    <source>
        <dbReference type="ARBA" id="ARBA00023212"/>
    </source>
</evidence>
<evidence type="ECO:0000256" key="8">
    <source>
        <dbReference type="ARBA" id="ARBA00023273"/>
    </source>
</evidence>
<dbReference type="GO" id="GO:1905515">
    <property type="term" value="P:non-motile cilium assembly"/>
    <property type="evidence" value="ECO:0007669"/>
    <property type="project" value="TreeGrafter"/>
</dbReference>
<organism evidence="15 16">
    <name type="scientific">Chrysophaeum taylorii</name>
    <dbReference type="NCBI Taxonomy" id="2483200"/>
    <lineage>
        <taxon>Eukaryota</taxon>
        <taxon>Sar</taxon>
        <taxon>Stramenopiles</taxon>
        <taxon>Ochrophyta</taxon>
        <taxon>Pelagophyceae</taxon>
        <taxon>Pelagomonadales</taxon>
        <taxon>Pelagomonadaceae</taxon>
        <taxon>Chrysophaeum</taxon>
    </lineage>
</organism>
<dbReference type="InterPro" id="IPR056170">
    <property type="entry name" value="Znf_IFT121-like"/>
</dbReference>
<evidence type="ECO:0000256" key="1">
    <source>
        <dbReference type="ARBA" id="ARBA00004120"/>
    </source>
</evidence>
<evidence type="ECO:0000256" key="2">
    <source>
        <dbReference type="ARBA" id="ARBA00022490"/>
    </source>
</evidence>
<feature type="domain" description="IFT121-like zinc finger" evidence="10">
    <location>
        <begin position="1158"/>
        <end position="1198"/>
    </location>
</feature>
<dbReference type="Proteomes" id="UP001230188">
    <property type="component" value="Unassembled WGS sequence"/>
</dbReference>